<feature type="compositionally biased region" description="Polar residues" evidence="3">
    <location>
        <begin position="62"/>
        <end position="73"/>
    </location>
</feature>
<dbReference type="InterPro" id="IPR009057">
    <property type="entry name" value="Homeodomain-like_sf"/>
</dbReference>
<sequence length="528" mass="58032">MSNRPSSSPPPDSLPSSPPPSTHSDHLEDFVSTTGPPMIHVGRPTPIAPPYFSALHSHHTPRSSQPIPLSLNYSTTSTRQTTTTSSRHATTPESMRASEHGRGLKRARSEDVEDEEEERQGSVSGSEDSEHAEQPIMPAPKKRTRTLMTPDQLTALHRLLSQTRFPTTEQREQCGREIGLSARRVQVWFQNQRQKSKAQQQANSTAGGSRQDLAPQTSSSYRVFNYSPSYYDSQHPRPYTAHSFTYGHGESMPLTRAVDTSPLLRRSQRLSYHRRGSSSLSYYAPHGSGSYEYRSRGYPPPPSYAPPEPEYTRSPASYYDHYHSPPRARSPIPSSSLPQEDATLPPIWPENDQPRAEPSAAARSPSSSTHPAPSRRPSLLPTGLPPPQPLEPTPIWNHPHTNPRYMRPLPAASGLPSLLTGLSRARARSDPPLASAQAADVPARSDRGLGLELFGNRSATNPEVHGDASTSPERTHSAPTAIDSRRPLLAESPPRLDEPTEPEPEPTRPQTSHGLTHSRPSSVDAGRD</sequence>
<feature type="compositionally biased region" description="Basic and acidic residues" evidence="3">
    <location>
        <begin position="483"/>
        <end position="498"/>
    </location>
</feature>
<dbReference type="Pfam" id="PF00046">
    <property type="entry name" value="Homeodomain"/>
    <property type="match status" value="1"/>
</dbReference>
<organism evidence="5 6">
    <name type="scientific">Rhizoctonia solani</name>
    <dbReference type="NCBI Taxonomy" id="456999"/>
    <lineage>
        <taxon>Eukaryota</taxon>
        <taxon>Fungi</taxon>
        <taxon>Dikarya</taxon>
        <taxon>Basidiomycota</taxon>
        <taxon>Agaricomycotina</taxon>
        <taxon>Agaricomycetes</taxon>
        <taxon>Cantharellales</taxon>
        <taxon>Ceratobasidiaceae</taxon>
        <taxon>Rhizoctonia</taxon>
    </lineage>
</organism>
<dbReference type="CDD" id="cd00086">
    <property type="entry name" value="homeodomain"/>
    <property type="match status" value="1"/>
</dbReference>
<dbReference type="InterPro" id="IPR001356">
    <property type="entry name" value="HD"/>
</dbReference>
<feature type="region of interest" description="Disordered" evidence="3">
    <location>
        <begin position="191"/>
        <end position="218"/>
    </location>
</feature>
<gene>
    <name evidence="5" type="ORF">RDB_LOCUS119705</name>
</gene>
<dbReference type="PANTHER" id="PTHR46255">
    <property type="entry name" value="SHORT STATURE HOMEOBOX"/>
    <property type="match status" value="1"/>
</dbReference>
<keyword evidence="1 2" id="KW-0238">DNA-binding</keyword>
<feature type="DNA-binding region" description="Homeobox" evidence="1">
    <location>
        <begin position="141"/>
        <end position="200"/>
    </location>
</feature>
<dbReference type="SMART" id="SM00389">
    <property type="entry name" value="HOX"/>
    <property type="match status" value="1"/>
</dbReference>
<dbReference type="AlphaFoldDB" id="A0A8H3CYD3"/>
<protein>
    <recommendedName>
        <fullName evidence="4">Homeobox domain-containing protein</fullName>
    </recommendedName>
</protein>
<dbReference type="InterPro" id="IPR052631">
    <property type="entry name" value="Paired_homeobox_Bicoid"/>
</dbReference>
<dbReference type="EMBL" id="CAJMWV010004585">
    <property type="protein sequence ID" value="CAE6501481.1"/>
    <property type="molecule type" value="Genomic_DNA"/>
</dbReference>
<reference evidence="5" key="1">
    <citation type="submission" date="2021-01" db="EMBL/GenBank/DDBJ databases">
        <authorList>
            <person name="Kaushik A."/>
        </authorList>
    </citation>
    <scope>NUCLEOTIDE SEQUENCE</scope>
    <source>
        <strain evidence="5">AG3-1AP</strain>
    </source>
</reference>
<evidence type="ECO:0000256" key="2">
    <source>
        <dbReference type="RuleBase" id="RU000682"/>
    </source>
</evidence>
<evidence type="ECO:0000313" key="6">
    <source>
        <dbReference type="Proteomes" id="UP000663831"/>
    </source>
</evidence>
<evidence type="ECO:0000256" key="3">
    <source>
        <dbReference type="SAM" id="MobiDB-lite"/>
    </source>
</evidence>
<dbReference type="GO" id="GO:0005634">
    <property type="term" value="C:nucleus"/>
    <property type="evidence" value="ECO:0007669"/>
    <property type="project" value="UniProtKB-SubCell"/>
</dbReference>
<dbReference type="GO" id="GO:0000981">
    <property type="term" value="F:DNA-binding transcription factor activity, RNA polymerase II-specific"/>
    <property type="evidence" value="ECO:0007669"/>
    <property type="project" value="TreeGrafter"/>
</dbReference>
<dbReference type="Proteomes" id="UP000663831">
    <property type="component" value="Unassembled WGS sequence"/>
</dbReference>
<keyword evidence="1 2" id="KW-0539">Nucleus</keyword>
<feature type="compositionally biased region" description="Pro residues" evidence="3">
    <location>
        <begin position="7"/>
        <end position="21"/>
    </location>
</feature>
<feature type="compositionally biased region" description="Pro residues" evidence="3">
    <location>
        <begin position="298"/>
        <end position="309"/>
    </location>
</feature>
<accession>A0A8H3CYD3</accession>
<feature type="compositionally biased region" description="Basic and acidic residues" evidence="3">
    <location>
        <begin position="96"/>
        <end position="110"/>
    </location>
</feature>
<feature type="compositionally biased region" description="Polar residues" evidence="3">
    <location>
        <begin position="510"/>
        <end position="521"/>
    </location>
</feature>
<feature type="compositionally biased region" description="Pro residues" evidence="3">
    <location>
        <begin position="383"/>
        <end position="392"/>
    </location>
</feature>
<dbReference type="PROSITE" id="PS50071">
    <property type="entry name" value="HOMEOBOX_2"/>
    <property type="match status" value="1"/>
</dbReference>
<evidence type="ECO:0000313" key="5">
    <source>
        <dbReference type="EMBL" id="CAE6501481.1"/>
    </source>
</evidence>
<feature type="region of interest" description="Disordered" evidence="3">
    <location>
        <begin position="293"/>
        <end position="409"/>
    </location>
</feature>
<evidence type="ECO:0000259" key="4">
    <source>
        <dbReference type="PROSITE" id="PS50071"/>
    </source>
</evidence>
<name>A0A8H3CYD3_9AGAM</name>
<feature type="region of interest" description="Disordered" evidence="3">
    <location>
        <begin position="428"/>
        <end position="528"/>
    </location>
</feature>
<feature type="compositionally biased region" description="Low complexity" evidence="3">
    <location>
        <begin position="74"/>
        <end position="91"/>
    </location>
</feature>
<dbReference type="OrthoDB" id="6159439at2759"/>
<comment type="caution">
    <text evidence="5">The sequence shown here is derived from an EMBL/GenBank/DDBJ whole genome shotgun (WGS) entry which is preliminary data.</text>
</comment>
<dbReference type="GO" id="GO:1990837">
    <property type="term" value="F:sequence-specific double-stranded DNA binding"/>
    <property type="evidence" value="ECO:0007669"/>
    <property type="project" value="TreeGrafter"/>
</dbReference>
<feature type="region of interest" description="Disordered" evidence="3">
    <location>
        <begin position="1"/>
        <end position="146"/>
    </location>
</feature>
<dbReference type="SUPFAM" id="SSF46689">
    <property type="entry name" value="Homeodomain-like"/>
    <property type="match status" value="1"/>
</dbReference>
<evidence type="ECO:0000256" key="1">
    <source>
        <dbReference type="PROSITE-ProRule" id="PRU00108"/>
    </source>
</evidence>
<feature type="compositionally biased region" description="Low complexity" evidence="3">
    <location>
        <begin position="191"/>
        <end position="204"/>
    </location>
</feature>
<feature type="compositionally biased region" description="Low complexity" evidence="3">
    <location>
        <begin position="356"/>
        <end position="382"/>
    </location>
</feature>
<dbReference type="PANTHER" id="PTHR46255:SF3">
    <property type="entry name" value="HOMEOBOX DOMAIN-CONTAINING PROTEIN"/>
    <property type="match status" value="1"/>
</dbReference>
<proteinExistence type="predicted"/>
<comment type="subcellular location">
    <subcellularLocation>
        <location evidence="1 2">Nucleus</location>
    </subcellularLocation>
</comment>
<dbReference type="Gene3D" id="1.10.10.60">
    <property type="entry name" value="Homeodomain-like"/>
    <property type="match status" value="1"/>
</dbReference>
<feature type="domain" description="Homeobox" evidence="4">
    <location>
        <begin position="139"/>
        <end position="199"/>
    </location>
</feature>
<feature type="compositionally biased region" description="Low complexity" evidence="3">
    <location>
        <begin position="325"/>
        <end position="338"/>
    </location>
</feature>
<keyword evidence="1 2" id="KW-0371">Homeobox</keyword>